<keyword evidence="3" id="KW-1185">Reference proteome</keyword>
<dbReference type="InterPro" id="IPR052985">
    <property type="entry name" value="CoA-trans_III_biosynth/detox"/>
</dbReference>
<dbReference type="OrthoDB" id="2308815at2759"/>
<organism evidence="3">
    <name type="scientific">Laccaria bicolor (strain S238N-H82 / ATCC MYA-4686)</name>
    <name type="common">Bicoloured deceiver</name>
    <name type="synonym">Laccaria laccata var. bicolor</name>
    <dbReference type="NCBI Taxonomy" id="486041"/>
    <lineage>
        <taxon>Eukaryota</taxon>
        <taxon>Fungi</taxon>
        <taxon>Dikarya</taxon>
        <taxon>Basidiomycota</taxon>
        <taxon>Agaricomycotina</taxon>
        <taxon>Agaricomycetes</taxon>
        <taxon>Agaricomycetidae</taxon>
        <taxon>Agaricales</taxon>
        <taxon>Agaricineae</taxon>
        <taxon>Hydnangiaceae</taxon>
        <taxon>Laccaria</taxon>
    </lineage>
</organism>
<dbReference type="HOGENOM" id="CLU_021588_1_0_1"/>
<dbReference type="STRING" id="486041.B0E0P6"/>
<dbReference type="RefSeq" id="XP_001889789.1">
    <property type="nucleotide sequence ID" value="XM_001889754.1"/>
</dbReference>
<dbReference type="AlphaFoldDB" id="B0E0P6"/>
<dbReference type="PANTHER" id="PTHR48229:SF2">
    <property type="entry name" value="CAIB_BAIF FAMILY PROTEIN"/>
    <property type="match status" value="1"/>
</dbReference>
<comment type="similarity">
    <text evidence="1">Belongs to the CoA-transferase III family.</text>
</comment>
<proteinExistence type="inferred from homology"/>
<evidence type="ECO:0000313" key="3">
    <source>
        <dbReference type="Proteomes" id="UP000001194"/>
    </source>
</evidence>
<dbReference type="EMBL" id="DS547162">
    <property type="protein sequence ID" value="EDQ99565.1"/>
    <property type="molecule type" value="Genomic_DNA"/>
</dbReference>
<protein>
    <submittedName>
        <fullName evidence="2">Predicted protein</fullName>
    </submittedName>
</protein>
<dbReference type="InterPro" id="IPR023606">
    <property type="entry name" value="CoA-Trfase_III_dom_1_sf"/>
</dbReference>
<reference evidence="2 3" key="1">
    <citation type="journal article" date="2008" name="Nature">
        <title>The genome of Laccaria bicolor provides insights into mycorrhizal symbiosis.</title>
        <authorList>
            <person name="Martin F."/>
            <person name="Aerts A."/>
            <person name="Ahren D."/>
            <person name="Brun A."/>
            <person name="Danchin E.G.J."/>
            <person name="Duchaussoy F."/>
            <person name="Gibon J."/>
            <person name="Kohler A."/>
            <person name="Lindquist E."/>
            <person name="Pereda V."/>
            <person name="Salamov A."/>
            <person name="Shapiro H.J."/>
            <person name="Wuyts J."/>
            <person name="Blaudez D."/>
            <person name="Buee M."/>
            <person name="Brokstein P."/>
            <person name="Canbaeck B."/>
            <person name="Cohen D."/>
            <person name="Courty P.E."/>
            <person name="Coutinho P.M."/>
            <person name="Delaruelle C."/>
            <person name="Detter J.C."/>
            <person name="Deveau A."/>
            <person name="DiFazio S."/>
            <person name="Duplessis S."/>
            <person name="Fraissinet-Tachet L."/>
            <person name="Lucic E."/>
            <person name="Frey-Klett P."/>
            <person name="Fourrey C."/>
            <person name="Feussner I."/>
            <person name="Gay G."/>
            <person name="Grimwood J."/>
            <person name="Hoegger P.J."/>
            <person name="Jain P."/>
            <person name="Kilaru S."/>
            <person name="Labbe J."/>
            <person name="Lin Y.C."/>
            <person name="Legue V."/>
            <person name="Le Tacon F."/>
            <person name="Marmeisse R."/>
            <person name="Melayah D."/>
            <person name="Montanini B."/>
            <person name="Muratet M."/>
            <person name="Nehls U."/>
            <person name="Niculita-Hirzel H."/>
            <person name="Oudot-Le Secq M.P."/>
            <person name="Peter M."/>
            <person name="Quesneville H."/>
            <person name="Rajashekar B."/>
            <person name="Reich M."/>
            <person name="Rouhier N."/>
            <person name="Schmutz J."/>
            <person name="Yin T."/>
            <person name="Chalot M."/>
            <person name="Henrissat B."/>
            <person name="Kuees U."/>
            <person name="Lucas S."/>
            <person name="Van de Peer Y."/>
            <person name="Podila G.K."/>
            <person name="Polle A."/>
            <person name="Pukkila P.J."/>
            <person name="Richardson P.M."/>
            <person name="Rouze P."/>
            <person name="Sanders I.R."/>
            <person name="Stajich J.E."/>
            <person name="Tunlid A."/>
            <person name="Tuskan G."/>
            <person name="Grigoriev I.V."/>
        </authorList>
    </citation>
    <scope>NUCLEOTIDE SEQUENCE [LARGE SCALE GENOMIC DNA]</scope>
    <source>
        <strain evidence="3">S238N-H82 / ATCC MYA-4686</strain>
    </source>
</reference>
<dbReference type="Gene3D" id="3.40.50.10540">
    <property type="entry name" value="Crotonobetainyl-coa:carnitine coa-transferase, domain 1"/>
    <property type="match status" value="1"/>
</dbReference>
<sequence>MAPADEYSVPQEAKQLLLQGIIDNPLHALAPDDIEAAALMIEYVGTHFPVIPINWRFAESISAIKGFQGAMLNVLLKEKYGLDFQKIVIDTDHAQLFIMSMILPVIDPHGAQVRPSDPRFYQYFPKCDKHEIGLDNACTSIYKTKDGRFYHLHGSFNISTIIHDVLDIPLDARPASVSEAGEIYQEKVSKYDAAEIENLMNDKYRQAGTTCWSMEEYKSSEHGKANAHVGLYEIHYVPNPKQAPRWWTNVEGKTSAARPLFGLKIVDLTRIVASPAVTRELAELGASVMRITSPNITDFTVLNLDMGWGKWNAHLDLTKEEDRKVLRSLIEECDVVVDGYRPGVMKKWGFGKEEILGFFAEKDRGVIYAQENCYGWNGPWSYRSGWQQISDANCGVSLEFGRAMGNDEAVTPVFPNSDFCTGAAGATGILQALIARSKTGGSYVVDIALNYYSQWLINSCSTYSPEVWDKLWSNYGRPVFRHYDNMGVTIPKYMEMLMGKKAPIFDPKFFENRENKALGVPVKTVKPILVFPDQVVRLEYNVGSRGNGVDQPKWPEDLLTEIVV</sequence>
<dbReference type="GeneID" id="6085462"/>
<dbReference type="InterPro" id="IPR003673">
    <property type="entry name" value="CoA-Trfase_fam_III"/>
</dbReference>
<dbReference type="SUPFAM" id="SSF89796">
    <property type="entry name" value="CoA-transferase family III (CaiB/BaiF)"/>
    <property type="match status" value="2"/>
</dbReference>
<accession>B0E0P6</accession>
<dbReference type="GO" id="GO:0003824">
    <property type="term" value="F:catalytic activity"/>
    <property type="evidence" value="ECO:0007669"/>
    <property type="project" value="InterPro"/>
</dbReference>
<dbReference type="Proteomes" id="UP000001194">
    <property type="component" value="Unassembled WGS sequence"/>
</dbReference>
<gene>
    <name evidence="2" type="ORF">LACBIDRAFT_256124</name>
</gene>
<dbReference type="PANTHER" id="PTHR48229">
    <property type="entry name" value="CAIB/BAIF FAMILY ENZYME (AFU_ORTHOLOGUE AFUA_1G05360)-RELATED"/>
    <property type="match status" value="1"/>
</dbReference>
<dbReference type="KEGG" id="lbc:LACBIDRAFT_256124"/>
<name>B0E0P6_LACBS</name>
<dbReference type="Pfam" id="PF02515">
    <property type="entry name" value="CoA_transf_3"/>
    <property type="match status" value="1"/>
</dbReference>
<evidence type="ECO:0000313" key="2">
    <source>
        <dbReference type="EMBL" id="EDQ99565.1"/>
    </source>
</evidence>
<dbReference type="InParanoid" id="B0E0P6"/>
<evidence type="ECO:0000256" key="1">
    <source>
        <dbReference type="ARBA" id="ARBA00008383"/>
    </source>
</evidence>